<evidence type="ECO:0000313" key="2">
    <source>
        <dbReference type="Proteomes" id="UP000289738"/>
    </source>
</evidence>
<reference evidence="1 2" key="1">
    <citation type="submission" date="2019-01" db="EMBL/GenBank/DDBJ databases">
        <title>Sequencing of cultivated peanut Arachis hypogaea provides insights into genome evolution and oil improvement.</title>
        <authorList>
            <person name="Chen X."/>
        </authorList>
    </citation>
    <scope>NUCLEOTIDE SEQUENCE [LARGE SCALE GENOMIC DNA]</scope>
    <source>
        <strain evidence="2">cv. Fuhuasheng</strain>
        <tissue evidence="1">Leaves</tissue>
    </source>
</reference>
<dbReference type="GO" id="GO:0010073">
    <property type="term" value="P:meristem maintenance"/>
    <property type="evidence" value="ECO:0007669"/>
    <property type="project" value="InterPro"/>
</dbReference>
<protein>
    <recommendedName>
        <fullName evidence="3">Aminotransferase-like plant mobile domain-containing protein</fullName>
    </recommendedName>
</protein>
<dbReference type="AlphaFoldDB" id="A0A444XTF0"/>
<sequence length="90" mass="10552">MPWGEYTITLQDVVYHLGIRTDGEPVGECLCDFQTWHQRPTWEYVEELLCARPPLPTQQGAQRKESFSIKMTWLKDRVWQMPVTTDPATL</sequence>
<evidence type="ECO:0008006" key="3">
    <source>
        <dbReference type="Google" id="ProtNLM"/>
    </source>
</evidence>
<dbReference type="EMBL" id="SDMP01000019">
    <property type="protein sequence ID" value="RYQ93048.1"/>
    <property type="molecule type" value="Genomic_DNA"/>
</dbReference>
<dbReference type="InterPro" id="IPR044824">
    <property type="entry name" value="MAIN-like"/>
</dbReference>
<organism evidence="1 2">
    <name type="scientific">Arachis hypogaea</name>
    <name type="common">Peanut</name>
    <dbReference type="NCBI Taxonomy" id="3818"/>
    <lineage>
        <taxon>Eukaryota</taxon>
        <taxon>Viridiplantae</taxon>
        <taxon>Streptophyta</taxon>
        <taxon>Embryophyta</taxon>
        <taxon>Tracheophyta</taxon>
        <taxon>Spermatophyta</taxon>
        <taxon>Magnoliopsida</taxon>
        <taxon>eudicotyledons</taxon>
        <taxon>Gunneridae</taxon>
        <taxon>Pentapetalae</taxon>
        <taxon>rosids</taxon>
        <taxon>fabids</taxon>
        <taxon>Fabales</taxon>
        <taxon>Fabaceae</taxon>
        <taxon>Papilionoideae</taxon>
        <taxon>50 kb inversion clade</taxon>
        <taxon>dalbergioids sensu lato</taxon>
        <taxon>Dalbergieae</taxon>
        <taxon>Pterocarpus clade</taxon>
        <taxon>Arachis</taxon>
    </lineage>
</organism>
<name>A0A444XTF0_ARAHY</name>
<comment type="caution">
    <text evidence="1">The sequence shown here is derived from an EMBL/GenBank/DDBJ whole genome shotgun (WGS) entry which is preliminary data.</text>
</comment>
<dbReference type="PANTHER" id="PTHR46033">
    <property type="entry name" value="PROTEIN MAIN-LIKE 2"/>
    <property type="match status" value="1"/>
</dbReference>
<gene>
    <name evidence="1" type="ORF">Ahy_B09g099305</name>
</gene>
<dbReference type="Proteomes" id="UP000289738">
    <property type="component" value="Chromosome B09"/>
</dbReference>
<dbReference type="PANTHER" id="PTHR46033:SF1">
    <property type="entry name" value="PROTEIN MAIN-LIKE 2"/>
    <property type="match status" value="1"/>
</dbReference>
<evidence type="ECO:0000313" key="1">
    <source>
        <dbReference type="EMBL" id="RYQ93048.1"/>
    </source>
</evidence>
<proteinExistence type="predicted"/>
<keyword evidence="2" id="KW-1185">Reference proteome</keyword>
<accession>A0A444XTF0</accession>